<gene>
    <name evidence="1" type="ORF">EJ04DRAFT_137154</name>
</gene>
<dbReference type="AlphaFoldDB" id="A0A9P4QMH1"/>
<comment type="caution">
    <text evidence="1">The sequence shown here is derived from an EMBL/GenBank/DDBJ whole genome shotgun (WGS) entry which is preliminary data.</text>
</comment>
<keyword evidence="2" id="KW-1185">Reference proteome</keyword>
<dbReference type="EMBL" id="ML996330">
    <property type="protein sequence ID" value="KAF2727477.1"/>
    <property type="molecule type" value="Genomic_DNA"/>
</dbReference>
<evidence type="ECO:0000313" key="2">
    <source>
        <dbReference type="Proteomes" id="UP000799444"/>
    </source>
</evidence>
<protein>
    <submittedName>
        <fullName evidence="1">Uncharacterized protein</fullName>
    </submittedName>
</protein>
<proteinExistence type="predicted"/>
<accession>A0A9P4QMH1</accession>
<evidence type="ECO:0000313" key="1">
    <source>
        <dbReference type="EMBL" id="KAF2727477.1"/>
    </source>
</evidence>
<reference evidence="1" key="1">
    <citation type="journal article" date="2020" name="Stud. Mycol.">
        <title>101 Dothideomycetes genomes: a test case for predicting lifestyles and emergence of pathogens.</title>
        <authorList>
            <person name="Haridas S."/>
            <person name="Albert R."/>
            <person name="Binder M."/>
            <person name="Bloem J."/>
            <person name="Labutti K."/>
            <person name="Salamov A."/>
            <person name="Andreopoulos B."/>
            <person name="Baker S."/>
            <person name="Barry K."/>
            <person name="Bills G."/>
            <person name="Bluhm B."/>
            <person name="Cannon C."/>
            <person name="Castanera R."/>
            <person name="Culley D."/>
            <person name="Daum C."/>
            <person name="Ezra D."/>
            <person name="Gonzalez J."/>
            <person name="Henrissat B."/>
            <person name="Kuo A."/>
            <person name="Liang C."/>
            <person name="Lipzen A."/>
            <person name="Lutzoni F."/>
            <person name="Magnuson J."/>
            <person name="Mondo S."/>
            <person name="Nolan M."/>
            <person name="Ohm R."/>
            <person name="Pangilinan J."/>
            <person name="Park H.-J."/>
            <person name="Ramirez L."/>
            <person name="Alfaro M."/>
            <person name="Sun H."/>
            <person name="Tritt A."/>
            <person name="Yoshinaga Y."/>
            <person name="Zwiers L.-H."/>
            <person name="Turgeon B."/>
            <person name="Goodwin S."/>
            <person name="Spatafora J."/>
            <person name="Crous P."/>
            <person name="Grigoriev I."/>
        </authorList>
    </citation>
    <scope>NUCLEOTIDE SEQUENCE</scope>
    <source>
        <strain evidence="1">CBS 125425</strain>
    </source>
</reference>
<name>A0A9P4QMH1_9PLEO</name>
<dbReference type="Proteomes" id="UP000799444">
    <property type="component" value="Unassembled WGS sequence"/>
</dbReference>
<sequence length="168" mass="18446">MLTPKGQAPKGSGRWVDGTFIAGVADRSPCQPQMPPELCVPRPRNDCQRGYLLGVRRLHPWLVYPWSVYALSPASPPIVHSSLQSTASPLRCNLSEMNRGQRAVSIRVGSPTPQVPDSTQRLSQTPQIQACSCHRVWARQVVQISIDRRAVFAQALYESVAGLTAATF</sequence>
<organism evidence="1 2">
    <name type="scientific">Polyplosphaeria fusca</name>
    <dbReference type="NCBI Taxonomy" id="682080"/>
    <lineage>
        <taxon>Eukaryota</taxon>
        <taxon>Fungi</taxon>
        <taxon>Dikarya</taxon>
        <taxon>Ascomycota</taxon>
        <taxon>Pezizomycotina</taxon>
        <taxon>Dothideomycetes</taxon>
        <taxon>Pleosporomycetidae</taxon>
        <taxon>Pleosporales</taxon>
        <taxon>Tetraplosphaeriaceae</taxon>
        <taxon>Polyplosphaeria</taxon>
    </lineage>
</organism>